<reference evidence="2 3" key="1">
    <citation type="submission" date="2018-10" db="EMBL/GenBank/DDBJ databases">
        <title>Fifty Aureobasidium pullulans genomes reveal a recombining polyextremotolerant generalist.</title>
        <authorList>
            <person name="Gostincar C."/>
            <person name="Turk M."/>
            <person name="Zajc J."/>
            <person name="Gunde-Cimerman N."/>
        </authorList>
    </citation>
    <scope>NUCLEOTIDE SEQUENCE [LARGE SCALE GENOMIC DNA]</scope>
    <source>
        <strain evidence="2 3">EXF-3844</strain>
    </source>
</reference>
<name>A0A4S9VQ62_AURPU</name>
<evidence type="ECO:0000313" key="2">
    <source>
        <dbReference type="EMBL" id="THZ53828.1"/>
    </source>
</evidence>
<accession>A0A4S9VQ62</accession>
<keyword evidence="1" id="KW-0472">Membrane</keyword>
<dbReference type="EMBL" id="QZBN01000010">
    <property type="protein sequence ID" value="THZ53828.1"/>
    <property type="molecule type" value="Genomic_DNA"/>
</dbReference>
<protein>
    <submittedName>
        <fullName evidence="2">Uncharacterized protein</fullName>
    </submittedName>
</protein>
<dbReference type="AlphaFoldDB" id="A0A4S9VQ62"/>
<feature type="transmembrane region" description="Helical" evidence="1">
    <location>
        <begin position="107"/>
        <end position="130"/>
    </location>
</feature>
<organism evidence="2 3">
    <name type="scientific">Aureobasidium pullulans</name>
    <name type="common">Black yeast</name>
    <name type="synonym">Pullularia pullulans</name>
    <dbReference type="NCBI Taxonomy" id="5580"/>
    <lineage>
        <taxon>Eukaryota</taxon>
        <taxon>Fungi</taxon>
        <taxon>Dikarya</taxon>
        <taxon>Ascomycota</taxon>
        <taxon>Pezizomycotina</taxon>
        <taxon>Dothideomycetes</taxon>
        <taxon>Dothideomycetidae</taxon>
        <taxon>Dothideales</taxon>
        <taxon>Saccotheciaceae</taxon>
        <taxon>Aureobasidium</taxon>
    </lineage>
</organism>
<evidence type="ECO:0000313" key="3">
    <source>
        <dbReference type="Proteomes" id="UP000310121"/>
    </source>
</evidence>
<proteinExistence type="predicted"/>
<dbReference type="Proteomes" id="UP000310121">
    <property type="component" value="Unassembled WGS sequence"/>
</dbReference>
<comment type="caution">
    <text evidence="2">The sequence shown here is derived from an EMBL/GenBank/DDBJ whole genome shotgun (WGS) entry which is preliminary data.</text>
</comment>
<evidence type="ECO:0000256" key="1">
    <source>
        <dbReference type="SAM" id="Phobius"/>
    </source>
</evidence>
<feature type="transmembrane region" description="Helical" evidence="1">
    <location>
        <begin position="77"/>
        <end position="95"/>
    </location>
</feature>
<keyword evidence="1" id="KW-1133">Transmembrane helix</keyword>
<gene>
    <name evidence="2" type="ORF">D6C90_00363</name>
</gene>
<sequence>MLVSREAEGAVGDQGETGVPCPKSRRRWLLAQMHLPSEILESSSENAEQLLPQFSSLEHQLRLLFDKAVMSLRISIYALRLTIVVGRVVLWFTFTSGAVDVHISPDYVWLFAFAFMKTLHTMFDAAYVAACTANFGADARFDDAFHVFITLLDMQMARAIRLTVAGDHDEAVLR</sequence>
<keyword evidence="1" id="KW-0812">Transmembrane</keyword>